<evidence type="ECO:0000256" key="1">
    <source>
        <dbReference type="SAM" id="MobiDB-lite"/>
    </source>
</evidence>
<dbReference type="InParanoid" id="A0A5F7ZKE3"/>
<proteinExistence type="predicted"/>
<sequence length="108" mass="11486">MESCSVTQPEGQWHDLHSLKPPPPRCKDSPASASQVATGTCHYTQLIFVFLVETGFCHFGQAGLKLLTSGDPPTSTSQSAGITGVSHCTWPEDNLLINTPCACPASEK</sequence>
<accession>A0A5F7ZKE3</accession>
<dbReference type="Ensembl" id="ENSMMUT00000091516.1">
    <property type="protein sequence ID" value="ENSMMUP00000066103.1"/>
    <property type="gene ID" value="ENSMMUG00000053381.1"/>
</dbReference>
<dbReference type="VEuPathDB" id="HostDB:ENSMMUG00000053381"/>
<keyword evidence="3" id="KW-1185">Reference proteome</keyword>
<dbReference type="Proteomes" id="UP000006718">
    <property type="component" value="Chromosome 15"/>
</dbReference>
<dbReference type="PRINTS" id="PR02045">
    <property type="entry name" value="F138DOMAIN"/>
</dbReference>
<dbReference type="AlphaFoldDB" id="A0A5F7ZKE3"/>
<organism evidence="2 3">
    <name type="scientific">Macaca mulatta</name>
    <name type="common">Rhesus macaque</name>
    <dbReference type="NCBI Taxonomy" id="9544"/>
    <lineage>
        <taxon>Eukaryota</taxon>
        <taxon>Metazoa</taxon>
        <taxon>Chordata</taxon>
        <taxon>Craniata</taxon>
        <taxon>Vertebrata</taxon>
        <taxon>Euteleostomi</taxon>
        <taxon>Mammalia</taxon>
        <taxon>Eutheria</taxon>
        <taxon>Euarchontoglires</taxon>
        <taxon>Primates</taxon>
        <taxon>Haplorrhini</taxon>
        <taxon>Catarrhini</taxon>
        <taxon>Cercopithecidae</taxon>
        <taxon>Cercopithecinae</taxon>
        <taxon>Macaca</taxon>
    </lineage>
</organism>
<name>A0A5F7ZKE3_MACMU</name>
<reference evidence="2" key="3">
    <citation type="submission" date="2025-08" db="UniProtKB">
        <authorList>
            <consortium name="Ensembl"/>
        </authorList>
    </citation>
    <scope>IDENTIFICATION</scope>
    <source>
        <strain evidence="2">17573</strain>
    </source>
</reference>
<protein>
    <submittedName>
        <fullName evidence="2">Uncharacterized protein</fullName>
    </submittedName>
</protein>
<feature type="compositionally biased region" description="Polar residues" evidence="1">
    <location>
        <begin position="1"/>
        <end position="10"/>
    </location>
</feature>
<dbReference type="Bgee" id="ENSMMUG00000053381">
    <property type="expression patterns" value="Expressed in primary visual cortex and 10 other cell types or tissues"/>
</dbReference>
<evidence type="ECO:0000313" key="3">
    <source>
        <dbReference type="Proteomes" id="UP000006718"/>
    </source>
</evidence>
<feature type="region of interest" description="Disordered" evidence="1">
    <location>
        <begin position="1"/>
        <end position="33"/>
    </location>
</feature>
<dbReference type="PANTHER" id="PTHR12138:SF133">
    <property type="entry name" value="SECRETED PROTEIN"/>
    <property type="match status" value="1"/>
</dbReference>
<dbReference type="GeneTree" id="ENSGT01120000271815"/>
<evidence type="ECO:0000313" key="2">
    <source>
        <dbReference type="Ensembl" id="ENSMMUP00000066103.1"/>
    </source>
</evidence>
<reference evidence="3" key="1">
    <citation type="journal article" date="2007" name="Science">
        <title>Evolutionary and biomedical insights from the rhesus macaque genome.</title>
        <authorList>
            <person name="Gibbs R.A."/>
            <person name="Rogers J."/>
            <person name="Katze M.G."/>
            <person name="Bumgarner R."/>
            <person name="Weinstock G.M."/>
            <person name="Mardis E.R."/>
            <person name="Remington K.A."/>
            <person name="Strausberg R.L."/>
            <person name="Venter J.C."/>
            <person name="Wilson R.K."/>
            <person name="Batzer M.A."/>
            <person name="Bustamante C.D."/>
            <person name="Eichler E.E."/>
            <person name="Hahn M.W."/>
            <person name="Hardison R.C."/>
            <person name="Makova K.D."/>
            <person name="Miller W."/>
            <person name="Milosavljevic A."/>
            <person name="Palermo R.E."/>
            <person name="Siepel A."/>
            <person name="Sikela J.M."/>
            <person name="Attaway T."/>
            <person name="Bell S."/>
            <person name="Bernard K.E."/>
            <person name="Buhay C.J."/>
            <person name="Chandrabose M.N."/>
            <person name="Dao M."/>
            <person name="Davis C."/>
            <person name="Delehaunty K.D."/>
            <person name="Ding Y."/>
            <person name="Dinh H.H."/>
            <person name="Dugan-Rocha S."/>
            <person name="Fulton L.A."/>
            <person name="Gabisi R.A."/>
            <person name="Garner T.T."/>
            <person name="Godfrey J."/>
            <person name="Hawes A.C."/>
            <person name="Hernandez J."/>
            <person name="Hines S."/>
            <person name="Holder M."/>
            <person name="Hume J."/>
            <person name="Jhangiani S.N."/>
            <person name="Joshi V."/>
            <person name="Khan Z.M."/>
            <person name="Kirkness E.F."/>
            <person name="Cree A."/>
            <person name="Fowler R.G."/>
            <person name="Lee S."/>
            <person name="Lewis L.R."/>
            <person name="Li Z."/>
            <person name="Liu Y.-S."/>
            <person name="Moore S.M."/>
            <person name="Muzny D."/>
            <person name="Nazareth L.V."/>
            <person name="Ngo D.N."/>
            <person name="Okwuonu G.O."/>
            <person name="Pai G."/>
            <person name="Parker D."/>
            <person name="Paul H.A."/>
            <person name="Pfannkoch C."/>
            <person name="Pohl C.S."/>
            <person name="Rogers Y.-H.C."/>
            <person name="Ruiz S.J."/>
            <person name="Sabo A."/>
            <person name="Santibanez J."/>
            <person name="Schneider B.W."/>
            <person name="Smith S.M."/>
            <person name="Sodergren E."/>
            <person name="Svatek A.F."/>
            <person name="Utterback T.R."/>
            <person name="Vattathil S."/>
            <person name="Warren W."/>
            <person name="White C.S."/>
            <person name="Chinwalla A.T."/>
            <person name="Feng Y."/>
            <person name="Halpern A.L."/>
            <person name="Hillier L.W."/>
            <person name="Huang X."/>
            <person name="Minx P."/>
            <person name="Nelson J.O."/>
            <person name="Pepin K.H."/>
            <person name="Qin X."/>
            <person name="Sutton G.G."/>
            <person name="Venter E."/>
            <person name="Walenz B.P."/>
            <person name="Wallis J.W."/>
            <person name="Worley K.C."/>
            <person name="Yang S.-P."/>
            <person name="Jones S.M."/>
            <person name="Marra M.A."/>
            <person name="Rocchi M."/>
            <person name="Schein J.E."/>
            <person name="Baertsch R."/>
            <person name="Clarke L."/>
            <person name="Csuros M."/>
            <person name="Glasscock J."/>
            <person name="Harris R.A."/>
            <person name="Havlak P."/>
            <person name="Jackson A.R."/>
            <person name="Jiang H."/>
            <person name="Liu Y."/>
            <person name="Messina D.N."/>
            <person name="Shen Y."/>
            <person name="Song H.X.-Z."/>
            <person name="Wylie T."/>
            <person name="Zhang L."/>
            <person name="Birney E."/>
            <person name="Han K."/>
            <person name="Konkel M.K."/>
            <person name="Lee J."/>
            <person name="Smit A.F.A."/>
            <person name="Ullmer B."/>
            <person name="Wang H."/>
            <person name="Xing J."/>
            <person name="Burhans R."/>
            <person name="Cheng Z."/>
            <person name="Karro J.E."/>
            <person name="Ma J."/>
            <person name="Raney B."/>
            <person name="She X."/>
            <person name="Cox M.J."/>
            <person name="Demuth J.P."/>
            <person name="Dumas L.J."/>
            <person name="Han S.-G."/>
            <person name="Hopkins J."/>
            <person name="Karimpour-Fard A."/>
            <person name="Kim Y.H."/>
            <person name="Pollack J.R."/>
            <person name="Vinar T."/>
            <person name="Addo-Quaye C."/>
            <person name="Degenhardt J."/>
            <person name="Denby A."/>
            <person name="Hubisz M.J."/>
            <person name="Indap A."/>
            <person name="Kosiol C."/>
            <person name="Lahn B.T."/>
            <person name="Lawson H.A."/>
            <person name="Marklein A."/>
            <person name="Nielsen R."/>
            <person name="Vallender E.J."/>
            <person name="Clark A.G."/>
            <person name="Ferguson B."/>
            <person name="Hernandez R.D."/>
            <person name="Hirani K."/>
            <person name="Kehrer-Sawatzki H."/>
            <person name="Kolb J."/>
            <person name="Patil S."/>
            <person name="Pu L.-L."/>
            <person name="Ren Y."/>
            <person name="Smith D.G."/>
            <person name="Wheeler D.A."/>
            <person name="Schenck I."/>
            <person name="Ball E.V."/>
            <person name="Chen R."/>
            <person name="Cooper D.N."/>
            <person name="Giardine B."/>
            <person name="Hsu F."/>
            <person name="Kent W.J."/>
            <person name="Lesk A."/>
            <person name="Nelson D.L."/>
            <person name="O'brien W.E."/>
            <person name="Pruefer K."/>
            <person name="Stenson P.D."/>
            <person name="Wallace J.C."/>
            <person name="Ke H."/>
            <person name="Liu X.-M."/>
            <person name="Wang P."/>
            <person name="Xiang A.P."/>
            <person name="Yang F."/>
            <person name="Barber G.P."/>
            <person name="Haussler D."/>
            <person name="Karolchik D."/>
            <person name="Kern A.D."/>
            <person name="Kuhn R.M."/>
            <person name="Smith K.E."/>
            <person name="Zwieg A.S."/>
        </authorList>
    </citation>
    <scope>NUCLEOTIDE SEQUENCE [LARGE SCALE GENOMIC DNA]</scope>
    <source>
        <strain evidence="3">17573</strain>
    </source>
</reference>
<reference evidence="2" key="4">
    <citation type="submission" date="2025-09" db="UniProtKB">
        <authorList>
            <consortium name="Ensembl"/>
        </authorList>
    </citation>
    <scope>IDENTIFICATION</scope>
    <source>
        <strain evidence="2">17573</strain>
    </source>
</reference>
<dbReference type="PANTHER" id="PTHR12138">
    <property type="entry name" value="PRIMATE-EXPANDED PROTEIN FAMILY"/>
    <property type="match status" value="1"/>
</dbReference>
<reference evidence="2" key="2">
    <citation type="submission" date="2019-01" db="EMBL/GenBank/DDBJ databases">
        <authorList>
            <person name="Graves T."/>
            <person name="Eichler E.E."/>
            <person name="Wilson R.K."/>
        </authorList>
    </citation>
    <scope>NUCLEOTIDE SEQUENCE [LARGE SCALE GENOMIC DNA]</scope>
    <source>
        <strain evidence="2">17573</strain>
    </source>
</reference>